<dbReference type="GO" id="GO:0051301">
    <property type="term" value="P:cell division"/>
    <property type="evidence" value="ECO:0007669"/>
    <property type="project" value="UniProtKB-KW"/>
</dbReference>
<evidence type="ECO:0000256" key="3">
    <source>
        <dbReference type="ARBA" id="ARBA00004629"/>
    </source>
</evidence>
<evidence type="ECO:0000256" key="1">
    <source>
        <dbReference type="ARBA" id="ARBA00004123"/>
    </source>
</evidence>
<dbReference type="OrthoDB" id="3230169at2759"/>
<dbReference type="GeneID" id="27311769"/>
<dbReference type="GO" id="GO:0000278">
    <property type="term" value="P:mitotic cell cycle"/>
    <property type="evidence" value="ECO:0007669"/>
    <property type="project" value="InterPro"/>
</dbReference>
<dbReference type="GO" id="GO:0005874">
    <property type="term" value="C:microtubule"/>
    <property type="evidence" value="ECO:0007669"/>
    <property type="project" value="UniProtKB-KW"/>
</dbReference>
<keyword evidence="10" id="KW-0498">Mitosis</keyword>
<dbReference type="GO" id="GO:0008608">
    <property type="term" value="P:attachment of spindle microtubules to kinetochore"/>
    <property type="evidence" value="ECO:0007669"/>
    <property type="project" value="TreeGrafter"/>
</dbReference>
<keyword evidence="16" id="KW-0137">Centromere</keyword>
<evidence type="ECO:0000256" key="14">
    <source>
        <dbReference type="ARBA" id="ARBA00023242"/>
    </source>
</evidence>
<keyword evidence="9" id="KW-0493">Microtubule</keyword>
<keyword evidence="6" id="KW-0158">Chromosome</keyword>
<keyword evidence="8" id="KW-0132">Cell division</keyword>
<protein>
    <recommendedName>
        <fullName evidence="5">DASH complex subunit DAD2</fullName>
    </recommendedName>
    <alternativeName>
        <fullName evidence="17">Outer kinetochore protein DAD2</fullName>
    </alternativeName>
</protein>
<keyword evidence="13" id="KW-0206">Cytoskeleton</keyword>
<dbReference type="PANTHER" id="PTHR28036:SF1">
    <property type="entry name" value="DASH COMPLEX SUBUNIT DAD2"/>
    <property type="match status" value="1"/>
</dbReference>
<organism evidence="19 20">
    <name type="scientific">Verruconis gallopava</name>
    <dbReference type="NCBI Taxonomy" id="253628"/>
    <lineage>
        <taxon>Eukaryota</taxon>
        <taxon>Fungi</taxon>
        <taxon>Dikarya</taxon>
        <taxon>Ascomycota</taxon>
        <taxon>Pezizomycotina</taxon>
        <taxon>Dothideomycetes</taxon>
        <taxon>Pleosporomycetidae</taxon>
        <taxon>Venturiales</taxon>
        <taxon>Sympoventuriaceae</taxon>
        <taxon>Verruconis</taxon>
    </lineage>
</organism>
<keyword evidence="15" id="KW-0131">Cell cycle</keyword>
<evidence type="ECO:0000313" key="20">
    <source>
        <dbReference type="Proteomes" id="UP000053259"/>
    </source>
</evidence>
<feature type="compositionally biased region" description="Polar residues" evidence="18">
    <location>
        <begin position="15"/>
        <end position="29"/>
    </location>
</feature>
<dbReference type="RefSeq" id="XP_016215133.1">
    <property type="nucleotide sequence ID" value="XM_016357044.1"/>
</dbReference>
<sequence>MSLNRSIPSHLRAGSLSNPGSSTGQSSALQARINEKKQELASLKELQALSSGLADQMEQLEQKLATLSDGTEAVAVVLSNWHNVLRAINMASSKLPQPRNDDASKTEHPLPETLVRIPTQHAGLIPQESSVRGDGE</sequence>
<feature type="region of interest" description="Disordered" evidence="18">
    <location>
        <begin position="1"/>
        <end position="33"/>
    </location>
</feature>
<evidence type="ECO:0000256" key="9">
    <source>
        <dbReference type="ARBA" id="ARBA00022701"/>
    </source>
</evidence>
<dbReference type="PANTHER" id="PTHR28036">
    <property type="entry name" value="DASH COMPLEX SUBUNIT DAD2"/>
    <property type="match status" value="1"/>
</dbReference>
<reference evidence="19 20" key="1">
    <citation type="submission" date="2015-01" db="EMBL/GenBank/DDBJ databases">
        <title>The Genome Sequence of Ochroconis gallopava CBS43764.</title>
        <authorList>
            <consortium name="The Broad Institute Genomics Platform"/>
            <person name="Cuomo C."/>
            <person name="de Hoog S."/>
            <person name="Gorbushina A."/>
            <person name="Stielow B."/>
            <person name="Teixiera M."/>
            <person name="Abouelleil A."/>
            <person name="Chapman S.B."/>
            <person name="Priest M."/>
            <person name="Young S.K."/>
            <person name="Wortman J."/>
            <person name="Nusbaum C."/>
            <person name="Birren B."/>
        </authorList>
    </citation>
    <scope>NUCLEOTIDE SEQUENCE [LARGE SCALE GENOMIC DNA]</scope>
    <source>
        <strain evidence="19 20">CBS 43764</strain>
    </source>
</reference>
<dbReference type="EMBL" id="KN847538">
    <property type="protein sequence ID" value="KIW05264.1"/>
    <property type="molecule type" value="Genomic_DNA"/>
</dbReference>
<keyword evidence="11" id="KW-0159">Chromosome partition</keyword>
<evidence type="ECO:0000256" key="17">
    <source>
        <dbReference type="ARBA" id="ARBA00030568"/>
    </source>
</evidence>
<evidence type="ECO:0000256" key="15">
    <source>
        <dbReference type="ARBA" id="ARBA00023306"/>
    </source>
</evidence>
<keyword evidence="20" id="KW-1185">Reference proteome</keyword>
<dbReference type="VEuPathDB" id="FungiDB:PV09_03796"/>
<evidence type="ECO:0000256" key="13">
    <source>
        <dbReference type="ARBA" id="ARBA00023212"/>
    </source>
</evidence>
<evidence type="ECO:0000313" key="19">
    <source>
        <dbReference type="EMBL" id="KIW05264.1"/>
    </source>
</evidence>
<evidence type="ECO:0000256" key="6">
    <source>
        <dbReference type="ARBA" id="ARBA00022454"/>
    </source>
</evidence>
<dbReference type="Proteomes" id="UP000053259">
    <property type="component" value="Unassembled WGS sequence"/>
</dbReference>
<comment type="similarity">
    <text evidence="4">Belongs to the DASH complex DAD2 family.</text>
</comment>
<dbReference type="Pfam" id="PF08654">
    <property type="entry name" value="DASH_Dad2"/>
    <property type="match status" value="1"/>
</dbReference>
<evidence type="ECO:0000256" key="7">
    <source>
        <dbReference type="ARBA" id="ARBA00022490"/>
    </source>
</evidence>
<gene>
    <name evidence="19" type="ORF">PV09_03796</name>
</gene>
<dbReference type="InParanoid" id="A0A0D2B1P9"/>
<keyword evidence="14" id="KW-0539">Nucleus</keyword>
<comment type="subcellular location">
    <subcellularLocation>
        <location evidence="3">Chromosome</location>
        <location evidence="3">Centromere</location>
        <location evidence="3">Kinetochore</location>
    </subcellularLocation>
    <subcellularLocation>
        <location evidence="2">Cytoplasm</location>
        <location evidence="2">Cytoskeleton</location>
        <location evidence="2">Spindle</location>
    </subcellularLocation>
    <subcellularLocation>
        <location evidence="1">Nucleus</location>
    </subcellularLocation>
</comment>
<dbReference type="GO" id="GO:0042729">
    <property type="term" value="C:DASH complex"/>
    <property type="evidence" value="ECO:0007669"/>
    <property type="project" value="InterPro"/>
</dbReference>
<evidence type="ECO:0000256" key="8">
    <source>
        <dbReference type="ARBA" id="ARBA00022618"/>
    </source>
</evidence>
<evidence type="ECO:0000256" key="18">
    <source>
        <dbReference type="SAM" id="MobiDB-lite"/>
    </source>
</evidence>
<dbReference type="AlphaFoldDB" id="A0A0D2B1P9"/>
<keyword evidence="7" id="KW-0963">Cytoplasm</keyword>
<evidence type="ECO:0000256" key="16">
    <source>
        <dbReference type="ARBA" id="ARBA00023328"/>
    </source>
</evidence>
<evidence type="ECO:0000256" key="4">
    <source>
        <dbReference type="ARBA" id="ARBA00005501"/>
    </source>
</evidence>
<evidence type="ECO:0000256" key="11">
    <source>
        <dbReference type="ARBA" id="ARBA00022829"/>
    </source>
</evidence>
<evidence type="ECO:0000256" key="2">
    <source>
        <dbReference type="ARBA" id="ARBA00004186"/>
    </source>
</evidence>
<evidence type="ECO:0000256" key="12">
    <source>
        <dbReference type="ARBA" id="ARBA00022838"/>
    </source>
</evidence>
<feature type="region of interest" description="Disordered" evidence="18">
    <location>
        <begin position="113"/>
        <end position="136"/>
    </location>
</feature>
<evidence type="ECO:0000256" key="10">
    <source>
        <dbReference type="ARBA" id="ARBA00022776"/>
    </source>
</evidence>
<dbReference type="InterPro" id="IPR013963">
    <property type="entry name" value="DASH_Dad2"/>
</dbReference>
<dbReference type="GO" id="GO:0044732">
    <property type="term" value="C:mitotic spindle pole body"/>
    <property type="evidence" value="ECO:0007669"/>
    <property type="project" value="TreeGrafter"/>
</dbReference>
<proteinExistence type="inferred from homology"/>
<dbReference type="STRING" id="253628.A0A0D2B1P9"/>
<dbReference type="GO" id="GO:1990023">
    <property type="term" value="C:mitotic spindle midzone"/>
    <property type="evidence" value="ECO:0007669"/>
    <property type="project" value="TreeGrafter"/>
</dbReference>
<accession>A0A0D2B1P9</accession>
<dbReference type="HOGENOM" id="CLU_138063_0_0_1"/>
<evidence type="ECO:0000256" key="5">
    <source>
        <dbReference type="ARBA" id="ARBA00020260"/>
    </source>
</evidence>
<name>A0A0D2B1P9_9PEZI</name>
<keyword evidence="12" id="KW-0995">Kinetochore</keyword>